<dbReference type="Proteomes" id="UP000007799">
    <property type="component" value="Unassembled WGS sequence"/>
</dbReference>
<dbReference type="STRING" id="946362.F2U998"/>
<evidence type="ECO:0000256" key="1">
    <source>
        <dbReference type="ARBA" id="ARBA00004370"/>
    </source>
</evidence>
<reference evidence="7" key="1">
    <citation type="submission" date="2009-08" db="EMBL/GenBank/DDBJ databases">
        <title>Annotation of Salpingoeca rosetta.</title>
        <authorList>
            <consortium name="The Broad Institute Genome Sequencing Platform"/>
            <person name="Russ C."/>
            <person name="Cuomo C."/>
            <person name="Burger G."/>
            <person name="Gray M.W."/>
            <person name="Holland P.W.H."/>
            <person name="King N."/>
            <person name="Lang F.B.F."/>
            <person name="Roger A.J."/>
            <person name="Ruiz-Trillo I."/>
            <person name="Young S.K."/>
            <person name="Zeng Q."/>
            <person name="Gargeya S."/>
            <person name="Alvarado L."/>
            <person name="Berlin A."/>
            <person name="Chapman S.B."/>
            <person name="Chen Z."/>
            <person name="Freedman E."/>
            <person name="Gellesch M."/>
            <person name="Goldberg J."/>
            <person name="Griggs A."/>
            <person name="Gujja S."/>
            <person name="Heilman E."/>
            <person name="Heiman D."/>
            <person name="Howarth C."/>
            <person name="Mehta T."/>
            <person name="Neiman D."/>
            <person name="Pearson M."/>
            <person name="Roberts A."/>
            <person name="Saif S."/>
            <person name="Shea T."/>
            <person name="Shenoy N."/>
            <person name="Sisk P."/>
            <person name="Stolte C."/>
            <person name="Sykes S."/>
            <person name="White J."/>
            <person name="Yandava C."/>
            <person name="Haas B."/>
            <person name="Nusbaum C."/>
            <person name="Birren B."/>
        </authorList>
    </citation>
    <scope>NUCLEOTIDE SEQUENCE [LARGE SCALE GENOMIC DNA]</scope>
    <source>
        <strain evidence="7">ATCC 50818</strain>
    </source>
</reference>
<dbReference type="Gene3D" id="2.60.40.150">
    <property type="entry name" value="C2 domain"/>
    <property type="match status" value="1"/>
</dbReference>
<dbReference type="PROSITE" id="PS51778">
    <property type="entry name" value="VAST"/>
    <property type="match status" value="1"/>
</dbReference>
<evidence type="ECO:0000256" key="2">
    <source>
        <dbReference type="ARBA" id="ARBA00023136"/>
    </source>
</evidence>
<accession>F2U998</accession>
<feature type="domain" description="VASt" evidence="6">
    <location>
        <begin position="404"/>
        <end position="565"/>
    </location>
</feature>
<organism evidence="8">
    <name type="scientific">Salpingoeca rosetta (strain ATCC 50818 / BSB-021)</name>
    <dbReference type="NCBI Taxonomy" id="946362"/>
    <lineage>
        <taxon>Eukaryota</taxon>
        <taxon>Choanoflagellata</taxon>
        <taxon>Craspedida</taxon>
        <taxon>Salpingoecidae</taxon>
        <taxon>Salpingoeca</taxon>
    </lineage>
</organism>
<protein>
    <recommendedName>
        <fullName evidence="9">C2 domain-containing protein</fullName>
    </recommendedName>
</protein>
<evidence type="ECO:0000259" key="6">
    <source>
        <dbReference type="PROSITE" id="PS51778"/>
    </source>
</evidence>
<feature type="compositionally biased region" description="Low complexity" evidence="3">
    <location>
        <begin position="1"/>
        <end position="17"/>
    </location>
</feature>
<evidence type="ECO:0000256" key="3">
    <source>
        <dbReference type="SAM" id="MobiDB-lite"/>
    </source>
</evidence>
<dbReference type="Pfam" id="PF00168">
    <property type="entry name" value="C2"/>
    <property type="match status" value="1"/>
</dbReference>
<dbReference type="Pfam" id="PF16016">
    <property type="entry name" value="VASt"/>
    <property type="match status" value="1"/>
</dbReference>
<name>F2U998_SALR5</name>
<dbReference type="InterPro" id="IPR031968">
    <property type="entry name" value="VASt"/>
</dbReference>
<dbReference type="AlphaFoldDB" id="F2U998"/>
<feature type="domain" description="C2" evidence="5">
    <location>
        <begin position="8"/>
        <end position="141"/>
    </location>
</feature>
<sequence length="655" mass="73545">MTDSQASSPNGSSVPSSPEEDAPYIAKIHVHSANHLLAKDLNATSDPFVRVFFDDELVGRTQTKKGDLNPVWNAEFSVPIHTLPAPGSREPAFKFEVRNEYKFGKMTGQIQNIGKHAFLGQVVLPLSRFIGVENQSIRQEYTLEKRSHKSRVRGSLLLTIQVISKDDADNYQLPANMPDDVLESARRRSHLSVGEMAELSRALHGGHLKPGKYTLRIQFQKAFKVPMVDKHRAISFHFRVVANHIKAKSQEFEIPFGDAAPEDINLTSEPISLPINIIASVPPPFLKVYLIITTSISTHLTLGQTSISLGLIPVVEQEAEEELERIVPVDLYVEKKKLTIVPPYMKLRSHGSICMLRFSAWLVREMAMDMEEDYDASDELQSDEEDVPEIISSTPRPDQLPEPFEWDLASVEVKGSVHRANRLMFDESSPVLRAMCEEKRLTELSFTPWTEDGQREFSYLIPKSSVVQANHACEYQKYLVRCQDAYVMEIETKTPEVPYGADFVTQLRIFLLQDGPRVNVRATGRIVFSKNVFLKGVITRSAKAGMTATYKMYLKHLQSAFAPRRKKGDQATAVPGTVEEATTEEEAKSKWLSFLPRPTIIIAFQATIIVILLVVLAFLWFNNHDLAGRIAELEGLVEGRVDRSTSGATASKDEL</sequence>
<evidence type="ECO:0000256" key="4">
    <source>
        <dbReference type="SAM" id="Phobius"/>
    </source>
</evidence>
<dbReference type="RefSeq" id="XP_004994332.1">
    <property type="nucleotide sequence ID" value="XM_004994275.1"/>
</dbReference>
<dbReference type="eggNOG" id="KOG1032">
    <property type="taxonomic scope" value="Eukaryota"/>
</dbReference>
<dbReference type="EMBL" id="GL832965">
    <property type="protein sequence ID" value="EGD73301.1"/>
    <property type="molecule type" value="Genomic_DNA"/>
</dbReference>
<dbReference type="InterPro" id="IPR035892">
    <property type="entry name" value="C2_domain_sf"/>
</dbReference>
<dbReference type="OrthoDB" id="270970at2759"/>
<feature type="region of interest" description="Disordered" evidence="3">
    <location>
        <begin position="1"/>
        <end position="20"/>
    </location>
</feature>
<keyword evidence="2 4" id="KW-0472">Membrane</keyword>
<dbReference type="SUPFAM" id="SSF49562">
    <property type="entry name" value="C2 domain (Calcium/lipid-binding domain, CaLB)"/>
    <property type="match status" value="1"/>
</dbReference>
<dbReference type="InterPro" id="IPR044511">
    <property type="entry name" value="At1g03370/At5g50170-like"/>
</dbReference>
<dbReference type="GeneID" id="16074911"/>
<evidence type="ECO:0008006" key="9">
    <source>
        <dbReference type="Google" id="ProtNLM"/>
    </source>
</evidence>
<keyword evidence="4" id="KW-1133">Transmembrane helix</keyword>
<keyword evidence="8" id="KW-1185">Reference proteome</keyword>
<dbReference type="SMART" id="SM00239">
    <property type="entry name" value="C2"/>
    <property type="match status" value="1"/>
</dbReference>
<dbReference type="KEGG" id="sre:PTSG_05016"/>
<dbReference type="InParanoid" id="F2U998"/>
<evidence type="ECO:0000313" key="7">
    <source>
        <dbReference type="EMBL" id="EGD73301.1"/>
    </source>
</evidence>
<dbReference type="CDD" id="cd00030">
    <property type="entry name" value="C2"/>
    <property type="match status" value="1"/>
</dbReference>
<proteinExistence type="predicted"/>
<gene>
    <name evidence="7" type="ORF">PTSG_05016</name>
</gene>
<feature type="transmembrane region" description="Helical" evidence="4">
    <location>
        <begin position="600"/>
        <end position="621"/>
    </location>
</feature>
<comment type="subcellular location">
    <subcellularLocation>
        <location evidence="1">Membrane</location>
    </subcellularLocation>
</comment>
<dbReference type="PROSITE" id="PS50004">
    <property type="entry name" value="C2"/>
    <property type="match status" value="1"/>
</dbReference>
<evidence type="ECO:0000313" key="8">
    <source>
        <dbReference type="Proteomes" id="UP000007799"/>
    </source>
</evidence>
<dbReference type="InterPro" id="IPR000008">
    <property type="entry name" value="C2_dom"/>
</dbReference>
<dbReference type="PANTHER" id="PTHR46296">
    <property type="entry name" value="BNAA05G37250D PROTEIN"/>
    <property type="match status" value="1"/>
</dbReference>
<dbReference type="GO" id="GO:0016020">
    <property type="term" value="C:membrane"/>
    <property type="evidence" value="ECO:0007669"/>
    <property type="project" value="UniProtKB-SubCell"/>
</dbReference>
<dbReference type="PANTHER" id="PTHR46296:SF8">
    <property type="entry name" value="OS06G0297800 PROTEIN"/>
    <property type="match status" value="1"/>
</dbReference>
<keyword evidence="4" id="KW-0812">Transmembrane</keyword>
<evidence type="ECO:0000259" key="5">
    <source>
        <dbReference type="PROSITE" id="PS50004"/>
    </source>
</evidence>